<protein>
    <submittedName>
        <fullName evidence="1">GH12056p</fullName>
    </submittedName>
</protein>
<dbReference type="EMBL" id="BT003616">
    <property type="protein sequence ID" value="AAO39619.1"/>
    <property type="molecule type" value="mRNA"/>
</dbReference>
<name>Q86NV6_DROME</name>
<accession>Q86NV6</accession>
<organism evidence="1">
    <name type="scientific">Drosophila melanogaster</name>
    <name type="common">Fruit fly</name>
    <dbReference type="NCBI Taxonomy" id="7227"/>
    <lineage>
        <taxon>Eukaryota</taxon>
        <taxon>Metazoa</taxon>
        <taxon>Ecdysozoa</taxon>
        <taxon>Arthropoda</taxon>
        <taxon>Hexapoda</taxon>
        <taxon>Insecta</taxon>
        <taxon>Pterygota</taxon>
        <taxon>Neoptera</taxon>
        <taxon>Endopterygota</taxon>
        <taxon>Diptera</taxon>
        <taxon>Brachycera</taxon>
        <taxon>Muscomorpha</taxon>
        <taxon>Ephydroidea</taxon>
        <taxon>Drosophilidae</taxon>
        <taxon>Drosophila</taxon>
        <taxon>Sophophora</taxon>
    </lineage>
</organism>
<sequence>MSFRSGLPHVIFHRLSLAANGSHCVCFIYIAPRLRIFALFTFEEVQFPRDSEKLNVNIFCTLLPKSEVGDFLNHLLLKLSPLTNEL</sequence>
<evidence type="ECO:0000313" key="1">
    <source>
        <dbReference type="EMBL" id="AAO39619.1"/>
    </source>
</evidence>
<dbReference type="AlphaFoldDB" id="Q86NV6"/>
<reference evidence="1" key="1">
    <citation type="submission" date="2003-02" db="EMBL/GenBank/DDBJ databases">
        <authorList>
            <person name="Stapleton M."/>
            <person name="Brokstein P."/>
            <person name="Hong L."/>
            <person name="Agbayani A."/>
            <person name="Carlson J."/>
            <person name="Champe M."/>
            <person name="Chavez C."/>
            <person name="Dorsett V."/>
            <person name="Dresnek D."/>
            <person name="Farfan D."/>
            <person name="Frise E."/>
            <person name="George R."/>
            <person name="Gonzalez M."/>
            <person name="Guarin H."/>
            <person name="Kronmiller B."/>
            <person name="Li P."/>
            <person name="Liao G."/>
            <person name="Miranda A."/>
            <person name="Mungall C.J."/>
            <person name="Nunoo J."/>
            <person name="Pacleb J."/>
            <person name="Paragas V."/>
            <person name="Park S."/>
            <person name="Patel S."/>
            <person name="Phouanenavong S."/>
            <person name="Wan K."/>
            <person name="Yu C."/>
            <person name="Lewis S.E."/>
            <person name="Rubin G.M."/>
            <person name="Celniker S."/>
        </authorList>
    </citation>
    <scope>NUCLEOTIDE SEQUENCE</scope>
    <source>
        <strain evidence="1">Berkeley</strain>
    </source>
</reference>
<proteinExistence type="evidence at transcript level"/>